<accession>A0A562VMG1</accession>
<dbReference type="GO" id="GO:0016787">
    <property type="term" value="F:hydrolase activity"/>
    <property type="evidence" value="ECO:0007669"/>
    <property type="project" value="UniProtKB-KW"/>
</dbReference>
<proteinExistence type="predicted"/>
<dbReference type="Pfam" id="PF13487">
    <property type="entry name" value="HD_5"/>
    <property type="match status" value="1"/>
</dbReference>
<dbReference type="PROSITE" id="PS51832">
    <property type="entry name" value="HD_GYP"/>
    <property type="match status" value="1"/>
</dbReference>
<dbReference type="Gene3D" id="1.10.3210.10">
    <property type="entry name" value="Hypothetical protein af1432"/>
    <property type="match status" value="1"/>
</dbReference>
<dbReference type="SUPFAM" id="SSF109604">
    <property type="entry name" value="HD-domain/PDEase-like"/>
    <property type="match status" value="1"/>
</dbReference>
<comment type="caution">
    <text evidence="2">The sequence shown here is derived from an EMBL/GenBank/DDBJ whole genome shotgun (WGS) entry which is preliminary data.</text>
</comment>
<name>A0A562VMG1_9BACT</name>
<dbReference type="AlphaFoldDB" id="A0A562VMG1"/>
<feature type="domain" description="HD-GYP" evidence="1">
    <location>
        <begin position="122"/>
        <end position="322"/>
    </location>
</feature>
<dbReference type="RefSeq" id="WP_145022556.1">
    <property type="nucleotide sequence ID" value="NZ_VLLN01000012.1"/>
</dbReference>
<dbReference type="OrthoDB" id="9776628at2"/>
<protein>
    <submittedName>
        <fullName evidence="2">Metal dependent phosphohydrolase</fullName>
    </submittedName>
</protein>
<dbReference type="Proteomes" id="UP000319449">
    <property type="component" value="Unassembled WGS sequence"/>
</dbReference>
<dbReference type="CDD" id="cd00077">
    <property type="entry name" value="HDc"/>
    <property type="match status" value="1"/>
</dbReference>
<dbReference type="PANTHER" id="PTHR43155:SF2">
    <property type="entry name" value="CYCLIC DI-GMP PHOSPHODIESTERASE PA4108"/>
    <property type="match status" value="1"/>
</dbReference>
<dbReference type="SMART" id="SM00471">
    <property type="entry name" value="HDc"/>
    <property type="match status" value="1"/>
</dbReference>
<evidence type="ECO:0000313" key="3">
    <source>
        <dbReference type="Proteomes" id="UP000319449"/>
    </source>
</evidence>
<keyword evidence="2" id="KW-0378">Hydrolase</keyword>
<dbReference type="PANTHER" id="PTHR43155">
    <property type="entry name" value="CYCLIC DI-GMP PHOSPHODIESTERASE PA4108-RELATED"/>
    <property type="match status" value="1"/>
</dbReference>
<dbReference type="EMBL" id="VLLN01000012">
    <property type="protein sequence ID" value="TWJ18964.1"/>
    <property type="molecule type" value="Genomic_DNA"/>
</dbReference>
<reference evidence="2 3" key="1">
    <citation type="submission" date="2019-07" db="EMBL/GenBank/DDBJ databases">
        <title>Genomic Encyclopedia of Archaeal and Bacterial Type Strains, Phase II (KMG-II): from individual species to whole genera.</title>
        <authorList>
            <person name="Goeker M."/>
        </authorList>
    </citation>
    <scope>NUCLEOTIDE SEQUENCE [LARGE SCALE GENOMIC DNA]</scope>
    <source>
        <strain evidence="2 3">ATCC BAA-1139</strain>
    </source>
</reference>
<evidence type="ECO:0000259" key="1">
    <source>
        <dbReference type="PROSITE" id="PS51832"/>
    </source>
</evidence>
<gene>
    <name evidence="2" type="ORF">JN12_02181</name>
</gene>
<evidence type="ECO:0000313" key="2">
    <source>
        <dbReference type="EMBL" id="TWJ18964.1"/>
    </source>
</evidence>
<organism evidence="2 3">
    <name type="scientific">Geobacter argillaceus</name>
    <dbReference type="NCBI Taxonomy" id="345631"/>
    <lineage>
        <taxon>Bacteria</taxon>
        <taxon>Pseudomonadati</taxon>
        <taxon>Thermodesulfobacteriota</taxon>
        <taxon>Desulfuromonadia</taxon>
        <taxon>Geobacterales</taxon>
        <taxon>Geobacteraceae</taxon>
        <taxon>Geobacter</taxon>
    </lineage>
</organism>
<dbReference type="InterPro" id="IPR003607">
    <property type="entry name" value="HD/PDEase_dom"/>
</dbReference>
<keyword evidence="3" id="KW-1185">Reference proteome</keyword>
<dbReference type="InterPro" id="IPR037522">
    <property type="entry name" value="HD_GYP_dom"/>
</dbReference>
<sequence length="322" mass="36627">MKDRYFRPITVECIDPAYFPEVALFVKNNGNYILYKNHDRKFTELDRARLQRTNSDFLYVRAGDMDLITEYLEDNLHSLLARNDISNNTKGIILYQTAANYVTDVLDSPEKVANLARCRSLIRHLMKYVANSEDSLKAFQAIIANNYYIFVHSVQVAALTMLAHDKLFDLNTDEMIDVGMGALLHDFGMIFISSDILEKPDALSDIEYHKVKQHTQKGYDFLKGIGVFNDVSLTIVRHHHEKYDGNGYPTGLKGDNIPRSAQLAALCDTYCAMTTERPYRKGLSHADAIRVMRDKSSGAFNVELFKRFEAILSGRTKAEATS</sequence>